<dbReference type="EMBL" id="JACTNG010000002">
    <property type="protein sequence ID" value="MBO1078566.1"/>
    <property type="molecule type" value="Genomic_DNA"/>
</dbReference>
<dbReference type="InterPro" id="IPR000531">
    <property type="entry name" value="Beta-barrel_TonB"/>
</dbReference>
<dbReference type="RefSeq" id="WP_207415981.1">
    <property type="nucleotide sequence ID" value="NZ_CP061178.1"/>
</dbReference>
<feature type="chain" id="PRO_5045285587" evidence="16">
    <location>
        <begin position="30"/>
        <end position="722"/>
    </location>
</feature>
<dbReference type="PANTHER" id="PTHR32552">
    <property type="entry name" value="FERRICHROME IRON RECEPTOR-RELATED"/>
    <property type="match status" value="1"/>
</dbReference>
<feature type="domain" description="TonB-dependent receptor-like beta-barrel" evidence="17">
    <location>
        <begin position="250"/>
        <end position="691"/>
    </location>
</feature>
<evidence type="ECO:0000256" key="9">
    <source>
        <dbReference type="ARBA" id="ARBA00023065"/>
    </source>
</evidence>
<evidence type="ECO:0000259" key="18">
    <source>
        <dbReference type="Pfam" id="PF07715"/>
    </source>
</evidence>
<keyword evidence="8" id="KW-0408">Iron</keyword>
<dbReference type="Pfam" id="PF07715">
    <property type="entry name" value="Plug"/>
    <property type="match status" value="1"/>
</dbReference>
<dbReference type="PROSITE" id="PS52016">
    <property type="entry name" value="TONB_DEPENDENT_REC_3"/>
    <property type="match status" value="1"/>
</dbReference>
<evidence type="ECO:0000256" key="3">
    <source>
        <dbReference type="ARBA" id="ARBA00022448"/>
    </source>
</evidence>
<evidence type="ECO:0000256" key="8">
    <source>
        <dbReference type="ARBA" id="ARBA00023004"/>
    </source>
</evidence>
<sequence>MLATPIGPTARRALWLLAATALFPAAAWAQADAEPLQLPTVQVTGERERALDPVRGFVAQQEITGTKTDTPLIENPQSISVVPRDQIDARQAQTLGEALRYTAGVRGENYGTDSRTDWFQLRGFNAQDNGIFLNGLRYNTGYAGSVFETYGLERYEVLRGPTSVLYGQIAPGGLVNMVQRRPTDFAQGEVRLTAGSHDRLQAQGYSSGPLTRDGVWSYSLTGLVRDADTAVDEVQDDRIFLAPSLTFKPTADTSLTVLGYYQRDRTSGNQFLPYDGTVEPTPFGRISRSRFTGEQSYDRFDRTQYGVGYELSHRFNNVWSVQQNLRYGHTDIDWNQVYGGGLQADRRTLNRFAYRADIDVGTFQVDNQVKAEFSTGPLTHTLLGGFDYSRVNYRNAQYFDFAGGLDVFTPAYGSPVPALTTPYDNVRQINSQYGLYLQDQMRLDRLVLLAGIRQDWAYSDIDDRDAGGARRYQNDDAFTWRAGLLYLGENGVSPYASYARSFQPQIGTDSQGNAWNPLEGEQYEVGIKFQPNGMRSFVQVAAFHLTQANTLTPDLRSPFLQVSVGEIRVRGVELEMVAELGGGVSLVGSYTYLDPEITRSNAANELGHRPAGVAKNNAGLYAEYSFAAFNGPLGGLTLGAGVRYLGNTSAVNTGGAVVPDTTLFDASLRYDLSRLSERMKGLQFAVNASNLADTRYVSRCAGETGCFYGNSLNVLGSLSYKW</sequence>
<comment type="caution">
    <text evidence="19">The sequence shown here is derived from an EMBL/GenBank/DDBJ whole genome shotgun (WGS) entry which is preliminary data.</text>
</comment>
<dbReference type="Pfam" id="PF00593">
    <property type="entry name" value="TonB_dep_Rec_b-barrel"/>
    <property type="match status" value="1"/>
</dbReference>
<keyword evidence="6 14" id="KW-0812">Transmembrane</keyword>
<evidence type="ECO:0000256" key="4">
    <source>
        <dbReference type="ARBA" id="ARBA00022452"/>
    </source>
</evidence>
<evidence type="ECO:0000313" key="20">
    <source>
        <dbReference type="Proteomes" id="UP001518989"/>
    </source>
</evidence>
<keyword evidence="12 19" id="KW-0675">Receptor</keyword>
<accession>A0ABS3KM87</accession>
<dbReference type="Gene3D" id="2.40.170.20">
    <property type="entry name" value="TonB-dependent receptor, beta-barrel domain"/>
    <property type="match status" value="1"/>
</dbReference>
<comment type="similarity">
    <text evidence="2 14 15">Belongs to the TonB-dependent receptor family.</text>
</comment>
<dbReference type="SUPFAM" id="SSF56935">
    <property type="entry name" value="Porins"/>
    <property type="match status" value="1"/>
</dbReference>
<keyword evidence="5" id="KW-0410">Iron transport</keyword>
<proteinExistence type="inferred from homology"/>
<dbReference type="InterPro" id="IPR037066">
    <property type="entry name" value="Plug_dom_sf"/>
</dbReference>
<gene>
    <name evidence="19" type="ORF">IAI61_05950</name>
</gene>
<keyword evidence="20" id="KW-1185">Reference proteome</keyword>
<keyword evidence="10 15" id="KW-0798">TonB box</keyword>
<keyword evidence="4 14" id="KW-1134">Transmembrane beta strand</keyword>
<dbReference type="InterPro" id="IPR036942">
    <property type="entry name" value="Beta-barrel_TonB_sf"/>
</dbReference>
<keyword evidence="3 14" id="KW-0813">Transport</keyword>
<dbReference type="InterPro" id="IPR039426">
    <property type="entry name" value="TonB-dep_rcpt-like"/>
</dbReference>
<keyword evidence="7 16" id="KW-0732">Signal</keyword>
<keyword evidence="13 14" id="KW-0998">Cell outer membrane</keyword>
<evidence type="ECO:0000256" key="12">
    <source>
        <dbReference type="ARBA" id="ARBA00023170"/>
    </source>
</evidence>
<evidence type="ECO:0000256" key="5">
    <source>
        <dbReference type="ARBA" id="ARBA00022496"/>
    </source>
</evidence>
<protein>
    <submittedName>
        <fullName evidence="19">TonB-dependent siderophore receptor</fullName>
    </submittedName>
</protein>
<name>A0ABS3KM87_9PROT</name>
<dbReference type="Gene3D" id="2.170.130.10">
    <property type="entry name" value="TonB-dependent receptor, plug domain"/>
    <property type="match status" value="1"/>
</dbReference>
<dbReference type="NCBIfam" id="TIGR01783">
    <property type="entry name" value="TonB-siderophor"/>
    <property type="match status" value="1"/>
</dbReference>
<evidence type="ECO:0000256" key="1">
    <source>
        <dbReference type="ARBA" id="ARBA00004571"/>
    </source>
</evidence>
<evidence type="ECO:0000256" key="14">
    <source>
        <dbReference type="PROSITE-ProRule" id="PRU01360"/>
    </source>
</evidence>
<evidence type="ECO:0000256" key="2">
    <source>
        <dbReference type="ARBA" id="ARBA00009810"/>
    </source>
</evidence>
<evidence type="ECO:0000256" key="11">
    <source>
        <dbReference type="ARBA" id="ARBA00023136"/>
    </source>
</evidence>
<dbReference type="InterPro" id="IPR010105">
    <property type="entry name" value="TonB_sidphr_rcpt"/>
</dbReference>
<evidence type="ECO:0000313" key="19">
    <source>
        <dbReference type="EMBL" id="MBO1078566.1"/>
    </source>
</evidence>
<keyword evidence="9" id="KW-0406">Ion transport</keyword>
<feature type="signal peptide" evidence="16">
    <location>
        <begin position="1"/>
        <end position="29"/>
    </location>
</feature>
<evidence type="ECO:0000256" key="10">
    <source>
        <dbReference type="ARBA" id="ARBA00023077"/>
    </source>
</evidence>
<dbReference type="Proteomes" id="UP001518989">
    <property type="component" value="Unassembled WGS sequence"/>
</dbReference>
<evidence type="ECO:0000256" key="15">
    <source>
        <dbReference type="RuleBase" id="RU003357"/>
    </source>
</evidence>
<reference evidence="19 20" key="1">
    <citation type="submission" date="2020-09" db="EMBL/GenBank/DDBJ databases">
        <title>Roseomonas.</title>
        <authorList>
            <person name="Zhu W."/>
        </authorList>
    </citation>
    <scope>NUCLEOTIDE SEQUENCE [LARGE SCALE GENOMIC DNA]</scope>
    <source>
        <strain evidence="19 20">573</strain>
    </source>
</reference>
<dbReference type="PANTHER" id="PTHR32552:SF68">
    <property type="entry name" value="FERRICHROME OUTER MEMBRANE TRANSPORTER_PHAGE RECEPTOR"/>
    <property type="match status" value="1"/>
</dbReference>
<dbReference type="InterPro" id="IPR012910">
    <property type="entry name" value="Plug_dom"/>
</dbReference>
<evidence type="ECO:0000256" key="16">
    <source>
        <dbReference type="SAM" id="SignalP"/>
    </source>
</evidence>
<evidence type="ECO:0000256" key="13">
    <source>
        <dbReference type="ARBA" id="ARBA00023237"/>
    </source>
</evidence>
<keyword evidence="11 14" id="KW-0472">Membrane</keyword>
<comment type="subcellular location">
    <subcellularLocation>
        <location evidence="1 14">Cell outer membrane</location>
        <topology evidence="1 14">Multi-pass membrane protein</topology>
    </subcellularLocation>
</comment>
<feature type="domain" description="TonB-dependent receptor plug" evidence="18">
    <location>
        <begin position="72"/>
        <end position="173"/>
    </location>
</feature>
<evidence type="ECO:0000259" key="17">
    <source>
        <dbReference type="Pfam" id="PF00593"/>
    </source>
</evidence>
<organism evidence="19 20">
    <name type="scientific">Roseomonas haemaphysalidis</name>
    <dbReference type="NCBI Taxonomy" id="2768162"/>
    <lineage>
        <taxon>Bacteria</taxon>
        <taxon>Pseudomonadati</taxon>
        <taxon>Pseudomonadota</taxon>
        <taxon>Alphaproteobacteria</taxon>
        <taxon>Acetobacterales</taxon>
        <taxon>Roseomonadaceae</taxon>
        <taxon>Roseomonas</taxon>
    </lineage>
</organism>
<evidence type="ECO:0000256" key="6">
    <source>
        <dbReference type="ARBA" id="ARBA00022692"/>
    </source>
</evidence>
<evidence type="ECO:0000256" key="7">
    <source>
        <dbReference type="ARBA" id="ARBA00022729"/>
    </source>
</evidence>
<dbReference type="CDD" id="cd01347">
    <property type="entry name" value="ligand_gated_channel"/>
    <property type="match status" value="1"/>
</dbReference>